<protein>
    <submittedName>
        <fullName evidence="1">Uncharacterized protein</fullName>
    </submittedName>
</protein>
<evidence type="ECO:0000313" key="2">
    <source>
        <dbReference type="Proteomes" id="UP000494363"/>
    </source>
</evidence>
<sequence length="43" mass="4629">MDGIRLGNMPRSFTVTPETAAADSVISLVNQLTIDTLGLFYLS</sequence>
<organism evidence="1 2">
    <name type="scientific">Paraburkholderia humisilvae</name>
    <dbReference type="NCBI Taxonomy" id="627669"/>
    <lineage>
        <taxon>Bacteria</taxon>
        <taxon>Pseudomonadati</taxon>
        <taxon>Pseudomonadota</taxon>
        <taxon>Betaproteobacteria</taxon>
        <taxon>Burkholderiales</taxon>
        <taxon>Burkholderiaceae</taxon>
        <taxon>Paraburkholderia</taxon>
    </lineage>
</organism>
<name>A0A6J5F6M5_9BURK</name>
<dbReference type="AlphaFoldDB" id="A0A6J5F6M5"/>
<dbReference type="Proteomes" id="UP000494363">
    <property type="component" value="Unassembled WGS sequence"/>
</dbReference>
<reference evidence="1 2" key="1">
    <citation type="submission" date="2020-04" db="EMBL/GenBank/DDBJ databases">
        <authorList>
            <person name="De Canck E."/>
        </authorList>
    </citation>
    <scope>NUCLEOTIDE SEQUENCE [LARGE SCALE GENOMIC DNA]</scope>
    <source>
        <strain evidence="1 2">LMG 29542</strain>
    </source>
</reference>
<dbReference type="EMBL" id="CADIKH010000098">
    <property type="protein sequence ID" value="CAB3774154.1"/>
    <property type="molecule type" value="Genomic_DNA"/>
</dbReference>
<accession>A0A6J5F6M5</accession>
<keyword evidence="2" id="KW-1185">Reference proteome</keyword>
<evidence type="ECO:0000313" key="1">
    <source>
        <dbReference type="EMBL" id="CAB3774154.1"/>
    </source>
</evidence>
<gene>
    <name evidence="1" type="ORF">LMG29542_07615</name>
</gene>
<proteinExistence type="predicted"/>